<evidence type="ECO:0000313" key="2">
    <source>
        <dbReference type="EMBL" id="OJJ62983.1"/>
    </source>
</evidence>
<dbReference type="STRING" id="1036612.A0A1L9TUM8"/>
<keyword evidence="1" id="KW-0732">Signal</keyword>
<proteinExistence type="predicted"/>
<accession>A0A1L9TUM8</accession>
<gene>
    <name evidence="2" type="ORF">ASPSYDRAFT_86632</name>
</gene>
<dbReference type="VEuPathDB" id="FungiDB:ASPSYDRAFT_86632"/>
<keyword evidence="3" id="KW-1185">Reference proteome</keyword>
<name>A0A1L9TUM8_9EURO</name>
<dbReference type="PANTHER" id="PTHR35605:SF1">
    <property type="entry name" value="ECP2 EFFECTOR PROTEIN DOMAIN-CONTAINING PROTEIN-RELATED"/>
    <property type="match status" value="1"/>
</dbReference>
<dbReference type="OrthoDB" id="3552888at2759"/>
<evidence type="ECO:0008006" key="4">
    <source>
        <dbReference type="Google" id="ProtNLM"/>
    </source>
</evidence>
<sequence length="167" mass="18493">MHSLVMILLLAVLALTASAAPSQPNEPVPIRVPSSVFDTAIEQPDNQVNSTNFQLREYEHVTCGDWGDVDVPEIEVGIDYLRGVKGEPHLDGHTCERVSCSWNSGIYWCNDRNTHRHLPGYYNIADGAAVILRTCQPVFGSTGTLYHNDDWRAIIARPSNTGDDKNC</sequence>
<evidence type="ECO:0000256" key="1">
    <source>
        <dbReference type="SAM" id="SignalP"/>
    </source>
</evidence>
<dbReference type="RefSeq" id="XP_040706789.1">
    <property type="nucleotide sequence ID" value="XM_040851700.1"/>
</dbReference>
<dbReference type="AlphaFoldDB" id="A0A1L9TUM8"/>
<dbReference type="GeneID" id="63767773"/>
<dbReference type="Proteomes" id="UP000184356">
    <property type="component" value="Unassembled WGS sequence"/>
</dbReference>
<organism evidence="2 3">
    <name type="scientific">Aspergillus sydowii CBS 593.65</name>
    <dbReference type="NCBI Taxonomy" id="1036612"/>
    <lineage>
        <taxon>Eukaryota</taxon>
        <taxon>Fungi</taxon>
        <taxon>Dikarya</taxon>
        <taxon>Ascomycota</taxon>
        <taxon>Pezizomycotina</taxon>
        <taxon>Eurotiomycetes</taxon>
        <taxon>Eurotiomycetidae</taxon>
        <taxon>Eurotiales</taxon>
        <taxon>Aspergillaceae</taxon>
        <taxon>Aspergillus</taxon>
        <taxon>Aspergillus subgen. Nidulantes</taxon>
    </lineage>
</organism>
<dbReference type="EMBL" id="KV878583">
    <property type="protein sequence ID" value="OJJ62983.1"/>
    <property type="molecule type" value="Genomic_DNA"/>
</dbReference>
<feature type="signal peptide" evidence="1">
    <location>
        <begin position="1"/>
        <end position="19"/>
    </location>
</feature>
<dbReference type="PANTHER" id="PTHR35605">
    <property type="entry name" value="ECP2 EFFECTOR PROTEIN DOMAIN-CONTAINING PROTEIN-RELATED"/>
    <property type="match status" value="1"/>
</dbReference>
<evidence type="ECO:0000313" key="3">
    <source>
        <dbReference type="Proteomes" id="UP000184356"/>
    </source>
</evidence>
<protein>
    <recommendedName>
        <fullName evidence="4">Cyanovirin-N domain-containing protein</fullName>
    </recommendedName>
</protein>
<feature type="chain" id="PRO_5009887672" description="Cyanovirin-N domain-containing protein" evidence="1">
    <location>
        <begin position="20"/>
        <end position="167"/>
    </location>
</feature>
<reference evidence="3" key="1">
    <citation type="journal article" date="2017" name="Genome Biol.">
        <title>Comparative genomics reveals high biological diversity and specific adaptations in the industrially and medically important fungal genus Aspergillus.</title>
        <authorList>
            <person name="de Vries R.P."/>
            <person name="Riley R."/>
            <person name="Wiebenga A."/>
            <person name="Aguilar-Osorio G."/>
            <person name="Amillis S."/>
            <person name="Uchima C.A."/>
            <person name="Anderluh G."/>
            <person name="Asadollahi M."/>
            <person name="Askin M."/>
            <person name="Barry K."/>
            <person name="Battaglia E."/>
            <person name="Bayram O."/>
            <person name="Benocci T."/>
            <person name="Braus-Stromeyer S.A."/>
            <person name="Caldana C."/>
            <person name="Canovas D."/>
            <person name="Cerqueira G.C."/>
            <person name="Chen F."/>
            <person name="Chen W."/>
            <person name="Choi C."/>
            <person name="Clum A."/>
            <person name="Dos Santos R.A."/>
            <person name="Damasio A.R."/>
            <person name="Diallinas G."/>
            <person name="Emri T."/>
            <person name="Fekete E."/>
            <person name="Flipphi M."/>
            <person name="Freyberg S."/>
            <person name="Gallo A."/>
            <person name="Gournas C."/>
            <person name="Habgood R."/>
            <person name="Hainaut M."/>
            <person name="Harispe M.L."/>
            <person name="Henrissat B."/>
            <person name="Hilden K.S."/>
            <person name="Hope R."/>
            <person name="Hossain A."/>
            <person name="Karabika E."/>
            <person name="Karaffa L."/>
            <person name="Karanyi Z."/>
            <person name="Krasevec N."/>
            <person name="Kuo A."/>
            <person name="Kusch H."/>
            <person name="LaButti K."/>
            <person name="Lagendijk E.L."/>
            <person name="Lapidus A."/>
            <person name="Levasseur A."/>
            <person name="Lindquist E."/>
            <person name="Lipzen A."/>
            <person name="Logrieco A.F."/>
            <person name="MacCabe A."/>
            <person name="Maekelae M.R."/>
            <person name="Malavazi I."/>
            <person name="Melin P."/>
            <person name="Meyer V."/>
            <person name="Mielnichuk N."/>
            <person name="Miskei M."/>
            <person name="Molnar A.P."/>
            <person name="Mule G."/>
            <person name="Ngan C.Y."/>
            <person name="Orejas M."/>
            <person name="Orosz E."/>
            <person name="Ouedraogo J.P."/>
            <person name="Overkamp K.M."/>
            <person name="Park H.-S."/>
            <person name="Perrone G."/>
            <person name="Piumi F."/>
            <person name="Punt P.J."/>
            <person name="Ram A.F."/>
            <person name="Ramon A."/>
            <person name="Rauscher S."/>
            <person name="Record E."/>
            <person name="Riano-Pachon D.M."/>
            <person name="Robert V."/>
            <person name="Roehrig J."/>
            <person name="Ruller R."/>
            <person name="Salamov A."/>
            <person name="Salih N.S."/>
            <person name="Samson R.A."/>
            <person name="Sandor E."/>
            <person name="Sanguinetti M."/>
            <person name="Schuetze T."/>
            <person name="Sepcic K."/>
            <person name="Shelest E."/>
            <person name="Sherlock G."/>
            <person name="Sophianopoulou V."/>
            <person name="Squina F.M."/>
            <person name="Sun H."/>
            <person name="Susca A."/>
            <person name="Todd R.B."/>
            <person name="Tsang A."/>
            <person name="Unkles S.E."/>
            <person name="van de Wiele N."/>
            <person name="van Rossen-Uffink D."/>
            <person name="Oliveira J.V."/>
            <person name="Vesth T.C."/>
            <person name="Visser J."/>
            <person name="Yu J.-H."/>
            <person name="Zhou M."/>
            <person name="Andersen M.R."/>
            <person name="Archer D.B."/>
            <person name="Baker S.E."/>
            <person name="Benoit I."/>
            <person name="Brakhage A.A."/>
            <person name="Braus G.H."/>
            <person name="Fischer R."/>
            <person name="Frisvad J.C."/>
            <person name="Goldman G.H."/>
            <person name="Houbraken J."/>
            <person name="Oakley B."/>
            <person name="Pocsi I."/>
            <person name="Scazzocchio C."/>
            <person name="Seiboth B."/>
            <person name="vanKuyk P.A."/>
            <person name="Wortman J."/>
            <person name="Dyer P.S."/>
            <person name="Grigoriev I.V."/>
        </authorList>
    </citation>
    <scope>NUCLEOTIDE SEQUENCE [LARGE SCALE GENOMIC DNA]</scope>
    <source>
        <strain evidence="3">CBS 593.65</strain>
    </source>
</reference>